<gene>
    <name evidence="5" type="ORF">C2134_09625</name>
</gene>
<evidence type="ECO:0000259" key="4">
    <source>
        <dbReference type="PROSITE" id="PS50887"/>
    </source>
</evidence>
<proteinExistence type="predicted"/>
<dbReference type="InterPro" id="IPR043128">
    <property type="entry name" value="Rev_trsase/Diguanyl_cyclase"/>
</dbReference>
<organism evidence="5 6">
    <name type="scientific">Chromobacterium sinusclupearum</name>
    <dbReference type="NCBI Taxonomy" id="2077146"/>
    <lineage>
        <taxon>Bacteria</taxon>
        <taxon>Pseudomonadati</taxon>
        <taxon>Pseudomonadota</taxon>
        <taxon>Betaproteobacteria</taxon>
        <taxon>Neisseriales</taxon>
        <taxon>Chromobacteriaceae</taxon>
        <taxon>Chromobacterium</taxon>
    </lineage>
</organism>
<reference evidence="5 6" key="1">
    <citation type="submission" date="2018-01" db="EMBL/GenBank/DDBJ databases">
        <title>Genomic Sequence of Chromobacterium MWU13-2610 from wild cranberry bogs within the Cape Cod National Seashore.</title>
        <authorList>
            <person name="O'Hara-Hanley K."/>
            <person name="Soby S."/>
            <person name="Harrison A."/>
        </authorList>
    </citation>
    <scope>NUCLEOTIDE SEQUENCE [LARGE SCALE GENOMIC DNA]</scope>
    <source>
        <strain evidence="5 6">MWU13-2610</strain>
    </source>
</reference>
<dbReference type="Pfam" id="PF00990">
    <property type="entry name" value="GGDEF"/>
    <property type="match status" value="1"/>
</dbReference>
<keyword evidence="3" id="KW-0472">Membrane</keyword>
<evidence type="ECO:0000256" key="1">
    <source>
        <dbReference type="ARBA" id="ARBA00012528"/>
    </source>
</evidence>
<dbReference type="InterPro" id="IPR029787">
    <property type="entry name" value="Nucleotide_cyclase"/>
</dbReference>
<dbReference type="AlphaFoldDB" id="A0A2K4MP27"/>
<keyword evidence="6" id="KW-1185">Reference proteome</keyword>
<dbReference type="InterPro" id="IPR050469">
    <property type="entry name" value="Diguanylate_Cyclase"/>
</dbReference>
<dbReference type="GO" id="GO:0052621">
    <property type="term" value="F:diguanylate cyclase activity"/>
    <property type="evidence" value="ECO:0007669"/>
    <property type="project" value="UniProtKB-EC"/>
</dbReference>
<dbReference type="SMART" id="SM00267">
    <property type="entry name" value="GGDEF"/>
    <property type="match status" value="1"/>
</dbReference>
<protein>
    <recommendedName>
        <fullName evidence="1">diguanylate cyclase</fullName>
        <ecNumber evidence="1">2.7.7.65</ecNumber>
    </recommendedName>
</protein>
<dbReference type="GO" id="GO:0043709">
    <property type="term" value="P:cell adhesion involved in single-species biofilm formation"/>
    <property type="evidence" value="ECO:0007669"/>
    <property type="project" value="TreeGrafter"/>
</dbReference>
<dbReference type="GO" id="GO:1902201">
    <property type="term" value="P:negative regulation of bacterial-type flagellum-dependent cell motility"/>
    <property type="evidence" value="ECO:0007669"/>
    <property type="project" value="TreeGrafter"/>
</dbReference>
<dbReference type="Proteomes" id="UP000236416">
    <property type="component" value="Unassembled WGS sequence"/>
</dbReference>
<accession>A0A2K4MP27</accession>
<dbReference type="RefSeq" id="WP_103319580.1">
    <property type="nucleotide sequence ID" value="NZ_PPTF01000033.1"/>
</dbReference>
<dbReference type="PROSITE" id="PS50887">
    <property type="entry name" value="GGDEF"/>
    <property type="match status" value="1"/>
</dbReference>
<feature type="transmembrane region" description="Helical" evidence="3">
    <location>
        <begin position="52"/>
        <end position="69"/>
    </location>
</feature>
<dbReference type="Gene3D" id="3.30.70.270">
    <property type="match status" value="1"/>
</dbReference>
<evidence type="ECO:0000313" key="5">
    <source>
        <dbReference type="EMBL" id="POA98833.1"/>
    </source>
</evidence>
<dbReference type="CDD" id="cd01949">
    <property type="entry name" value="GGDEF"/>
    <property type="match status" value="1"/>
</dbReference>
<dbReference type="InterPro" id="IPR000160">
    <property type="entry name" value="GGDEF_dom"/>
</dbReference>
<feature type="transmembrane region" description="Helical" evidence="3">
    <location>
        <begin position="12"/>
        <end position="32"/>
    </location>
</feature>
<dbReference type="PANTHER" id="PTHR45138:SF9">
    <property type="entry name" value="DIGUANYLATE CYCLASE DGCM-RELATED"/>
    <property type="match status" value="1"/>
</dbReference>
<dbReference type="EC" id="2.7.7.65" evidence="1"/>
<dbReference type="GO" id="GO:0005886">
    <property type="term" value="C:plasma membrane"/>
    <property type="evidence" value="ECO:0007669"/>
    <property type="project" value="TreeGrafter"/>
</dbReference>
<keyword evidence="3" id="KW-1133">Transmembrane helix</keyword>
<sequence length="252" mass="28842">MKYWPYKERRIWIELAWIAAFNLACFALFVYFELFDKLDDWFHNHPDTPLDEVMLVGFSLAVSMTVFAIRRLREARGLLKVLRRQAERDDITNLANRRRANQMLQRETERSFRSNRPFSVLLIDIDHFKCINDNHGHQVGDAVLHRFAKVLQTRARQLDTVARWGGEEFIVVCPETGQLGALQLAADIGRLLQETDFAPVSAVTASIGVATLQEDDTPDSLIHRADMRLYAAKQAGRNRVVGEFGTDEPLSA</sequence>
<comment type="caution">
    <text evidence="5">The sequence shown here is derived from an EMBL/GenBank/DDBJ whole genome shotgun (WGS) entry which is preliminary data.</text>
</comment>
<dbReference type="FunFam" id="3.30.70.270:FF:000001">
    <property type="entry name" value="Diguanylate cyclase domain protein"/>
    <property type="match status" value="1"/>
</dbReference>
<evidence type="ECO:0000256" key="2">
    <source>
        <dbReference type="ARBA" id="ARBA00034247"/>
    </source>
</evidence>
<keyword evidence="3" id="KW-0812">Transmembrane</keyword>
<name>A0A2K4MP27_9NEIS</name>
<dbReference type="SUPFAM" id="SSF55073">
    <property type="entry name" value="Nucleotide cyclase"/>
    <property type="match status" value="1"/>
</dbReference>
<feature type="domain" description="GGDEF" evidence="4">
    <location>
        <begin position="116"/>
        <end position="245"/>
    </location>
</feature>
<evidence type="ECO:0000313" key="6">
    <source>
        <dbReference type="Proteomes" id="UP000236416"/>
    </source>
</evidence>
<dbReference type="NCBIfam" id="TIGR00254">
    <property type="entry name" value="GGDEF"/>
    <property type="match status" value="1"/>
</dbReference>
<dbReference type="PANTHER" id="PTHR45138">
    <property type="entry name" value="REGULATORY COMPONENTS OF SENSORY TRANSDUCTION SYSTEM"/>
    <property type="match status" value="1"/>
</dbReference>
<evidence type="ECO:0000256" key="3">
    <source>
        <dbReference type="SAM" id="Phobius"/>
    </source>
</evidence>
<comment type="catalytic activity">
    <reaction evidence="2">
        <text>2 GTP = 3',3'-c-di-GMP + 2 diphosphate</text>
        <dbReference type="Rhea" id="RHEA:24898"/>
        <dbReference type="ChEBI" id="CHEBI:33019"/>
        <dbReference type="ChEBI" id="CHEBI:37565"/>
        <dbReference type="ChEBI" id="CHEBI:58805"/>
        <dbReference type="EC" id="2.7.7.65"/>
    </reaction>
</comment>
<dbReference type="EMBL" id="PPTF01000033">
    <property type="protein sequence ID" value="POA98833.1"/>
    <property type="molecule type" value="Genomic_DNA"/>
</dbReference>